<accession>A0A1C3RGM2</accession>
<dbReference type="EMBL" id="FLYE01000012">
    <property type="protein sequence ID" value="SCA56421.1"/>
    <property type="molecule type" value="Genomic_DNA"/>
</dbReference>
<feature type="signal peptide" evidence="1">
    <location>
        <begin position="1"/>
        <end position="20"/>
    </location>
</feature>
<evidence type="ECO:0000313" key="3">
    <source>
        <dbReference type="Proteomes" id="UP000231658"/>
    </source>
</evidence>
<proteinExistence type="predicted"/>
<evidence type="ECO:0008006" key="4">
    <source>
        <dbReference type="Google" id="ProtNLM"/>
    </source>
</evidence>
<protein>
    <recommendedName>
        <fullName evidence="4">Lipoprotein SmpA/OmlA domain-containing protein</fullName>
    </recommendedName>
</protein>
<dbReference type="STRING" id="1867952.MTBPR1_20269"/>
<keyword evidence="1" id="KW-0732">Signal</keyword>
<dbReference type="Proteomes" id="UP000231658">
    <property type="component" value="Unassembled WGS sequence"/>
</dbReference>
<keyword evidence="3" id="KW-1185">Reference proteome</keyword>
<feature type="chain" id="PRO_5008680728" description="Lipoprotein SmpA/OmlA domain-containing protein" evidence="1">
    <location>
        <begin position="21"/>
        <end position="151"/>
    </location>
</feature>
<name>A0A1C3RGM2_9PROT</name>
<reference evidence="2 3" key="1">
    <citation type="submission" date="2016-07" db="EMBL/GenBank/DDBJ databases">
        <authorList>
            <person name="Lefevre C.T."/>
        </authorList>
    </citation>
    <scope>NUCLEOTIDE SEQUENCE [LARGE SCALE GENOMIC DNA]</scope>
    <source>
        <strain evidence="2">PR1</strain>
    </source>
</reference>
<dbReference type="PROSITE" id="PS51257">
    <property type="entry name" value="PROKAR_LIPOPROTEIN"/>
    <property type="match status" value="1"/>
</dbReference>
<dbReference type="RefSeq" id="WP_069188514.1">
    <property type="nucleotide sequence ID" value="NZ_FLYE01000012.1"/>
</dbReference>
<sequence length="151" mass="16663">MSFYSRAVQATALCGVLVLAACSSPNSDDMYRGGRKIPQGQEQQASQAQPVLSAQRLAAIKAFGLDHQVRPEKLVGMSAFDVKQTLGLPSFVRKDNGVEIWQYRTQNCILDLFLYEDRQNGLSVDHSELRGPELDSRGQLSCLETIIMGQS</sequence>
<dbReference type="AlphaFoldDB" id="A0A1C3RGM2"/>
<evidence type="ECO:0000256" key="1">
    <source>
        <dbReference type="SAM" id="SignalP"/>
    </source>
</evidence>
<organism evidence="2 3">
    <name type="scientific">Candidatus Terasakiella magnetica</name>
    <dbReference type="NCBI Taxonomy" id="1867952"/>
    <lineage>
        <taxon>Bacteria</taxon>
        <taxon>Pseudomonadati</taxon>
        <taxon>Pseudomonadota</taxon>
        <taxon>Alphaproteobacteria</taxon>
        <taxon>Rhodospirillales</taxon>
        <taxon>Terasakiellaceae</taxon>
        <taxon>Terasakiella</taxon>
    </lineage>
</organism>
<dbReference type="OrthoDB" id="8456317at2"/>
<evidence type="ECO:0000313" key="2">
    <source>
        <dbReference type="EMBL" id="SCA56421.1"/>
    </source>
</evidence>
<gene>
    <name evidence="2" type="ORF">MTBPR1_20269</name>
</gene>